<evidence type="ECO:0000256" key="2">
    <source>
        <dbReference type="ARBA" id="ARBA00004167"/>
    </source>
</evidence>
<evidence type="ECO:0000256" key="4">
    <source>
        <dbReference type="ARBA" id="ARBA00022448"/>
    </source>
</evidence>
<evidence type="ECO:0000256" key="3">
    <source>
        <dbReference type="ARBA" id="ARBA00008535"/>
    </source>
</evidence>
<dbReference type="InterPro" id="IPR006703">
    <property type="entry name" value="G_AIG1"/>
</dbReference>
<dbReference type="PANTHER" id="PTHR10903:SF135">
    <property type="entry name" value="TRANSLOCASE OF CHLOROPLAST 120, CHLOROPLASTIC-RELATED"/>
    <property type="match status" value="1"/>
</dbReference>
<keyword evidence="12" id="KW-0460">Magnesium</keyword>
<evidence type="ECO:0000256" key="10">
    <source>
        <dbReference type="ARBA" id="ARBA00022801"/>
    </source>
</evidence>
<dbReference type="PROSITE" id="PS51720">
    <property type="entry name" value="G_AIG1"/>
    <property type="match status" value="1"/>
</dbReference>
<keyword evidence="9" id="KW-0547">Nucleotide-binding</keyword>
<keyword evidence="14 18" id="KW-1133">Transmembrane helix</keyword>
<evidence type="ECO:0000256" key="14">
    <source>
        <dbReference type="ARBA" id="ARBA00022989"/>
    </source>
</evidence>
<feature type="domain" description="AIG1-type G" evidence="19">
    <location>
        <begin position="35"/>
        <end position="259"/>
    </location>
</feature>
<evidence type="ECO:0000256" key="5">
    <source>
        <dbReference type="ARBA" id="ARBA00022528"/>
    </source>
</evidence>
<feature type="transmembrane region" description="Helical" evidence="18">
    <location>
        <begin position="309"/>
        <end position="333"/>
    </location>
</feature>
<dbReference type="Pfam" id="PF04548">
    <property type="entry name" value="AIG1"/>
    <property type="match status" value="1"/>
</dbReference>
<name>A0AA35RD57_GEOBA</name>
<keyword evidence="4" id="KW-0813">Transport</keyword>
<accession>A0AA35RD57</accession>
<dbReference type="GO" id="GO:0016787">
    <property type="term" value="F:hydrolase activity"/>
    <property type="evidence" value="ECO:0007669"/>
    <property type="project" value="UniProtKB-KW"/>
</dbReference>
<dbReference type="InterPro" id="IPR045058">
    <property type="entry name" value="GIMA/IAN/Toc"/>
</dbReference>
<keyword evidence="21" id="KW-1185">Reference proteome</keyword>
<evidence type="ECO:0000256" key="15">
    <source>
        <dbReference type="ARBA" id="ARBA00023134"/>
    </source>
</evidence>
<comment type="cofactor">
    <cofactor evidence="1">
        <name>Mg(2+)</name>
        <dbReference type="ChEBI" id="CHEBI:18420"/>
    </cofactor>
</comment>
<evidence type="ECO:0000256" key="13">
    <source>
        <dbReference type="ARBA" id="ARBA00022927"/>
    </source>
</evidence>
<evidence type="ECO:0000313" key="21">
    <source>
        <dbReference type="Proteomes" id="UP001174909"/>
    </source>
</evidence>
<dbReference type="SUPFAM" id="SSF52540">
    <property type="entry name" value="P-loop containing nucleoside triphosphate hydrolases"/>
    <property type="match status" value="1"/>
</dbReference>
<proteinExistence type="inferred from homology"/>
<keyword evidence="6" id="KW-0934">Plastid</keyword>
<evidence type="ECO:0000259" key="19">
    <source>
        <dbReference type="PROSITE" id="PS51720"/>
    </source>
</evidence>
<keyword evidence="8" id="KW-0479">Metal-binding</keyword>
<evidence type="ECO:0000256" key="9">
    <source>
        <dbReference type="ARBA" id="ARBA00022741"/>
    </source>
</evidence>
<comment type="subcellular location">
    <subcellularLocation>
        <location evidence="2">Membrane</location>
        <topology evidence="2">Single-pass membrane protein</topology>
    </subcellularLocation>
    <subcellularLocation>
        <location evidence="17">Plastid</location>
        <location evidence="17">Chloroplast outer membrane</location>
    </subcellularLocation>
</comment>
<dbReference type="PANTHER" id="PTHR10903">
    <property type="entry name" value="GTPASE, IMAP FAMILY MEMBER-RELATED"/>
    <property type="match status" value="1"/>
</dbReference>
<keyword evidence="10" id="KW-0378">Hydrolase</keyword>
<evidence type="ECO:0000313" key="20">
    <source>
        <dbReference type="EMBL" id="CAI8007982.1"/>
    </source>
</evidence>
<keyword evidence="15" id="KW-0342">GTP-binding</keyword>
<evidence type="ECO:0000256" key="18">
    <source>
        <dbReference type="SAM" id="Phobius"/>
    </source>
</evidence>
<gene>
    <name evidence="20" type="ORF">GBAR_LOCUS5521</name>
</gene>
<dbReference type="EMBL" id="CASHTH010000813">
    <property type="protein sequence ID" value="CAI8007982.1"/>
    <property type="molecule type" value="Genomic_DNA"/>
</dbReference>
<dbReference type="GO" id="GO:0015031">
    <property type="term" value="P:protein transport"/>
    <property type="evidence" value="ECO:0007669"/>
    <property type="project" value="UniProtKB-KW"/>
</dbReference>
<keyword evidence="5" id="KW-0150">Chloroplast</keyword>
<dbReference type="Proteomes" id="UP001174909">
    <property type="component" value="Unassembled WGS sequence"/>
</dbReference>
<reference evidence="20" key="1">
    <citation type="submission" date="2023-03" db="EMBL/GenBank/DDBJ databases">
        <authorList>
            <person name="Steffen K."/>
            <person name="Cardenas P."/>
        </authorList>
    </citation>
    <scope>NUCLEOTIDE SEQUENCE</scope>
</reference>
<organism evidence="20 21">
    <name type="scientific">Geodia barretti</name>
    <name type="common">Barrett's horny sponge</name>
    <dbReference type="NCBI Taxonomy" id="519541"/>
    <lineage>
        <taxon>Eukaryota</taxon>
        <taxon>Metazoa</taxon>
        <taxon>Porifera</taxon>
        <taxon>Demospongiae</taxon>
        <taxon>Heteroscleromorpha</taxon>
        <taxon>Tetractinellida</taxon>
        <taxon>Astrophorina</taxon>
        <taxon>Geodiidae</taxon>
        <taxon>Geodia</taxon>
    </lineage>
</organism>
<dbReference type="Gene3D" id="3.40.50.300">
    <property type="entry name" value="P-loop containing nucleotide triphosphate hydrolases"/>
    <property type="match status" value="1"/>
</dbReference>
<keyword evidence="13" id="KW-0653">Protein transport</keyword>
<evidence type="ECO:0000256" key="7">
    <source>
        <dbReference type="ARBA" id="ARBA00022692"/>
    </source>
</evidence>
<keyword evidence="7 18" id="KW-0812">Transmembrane</keyword>
<evidence type="ECO:0000256" key="1">
    <source>
        <dbReference type="ARBA" id="ARBA00001946"/>
    </source>
</evidence>
<sequence length="346" mass="38359">MSTDISKLLAAIDGLDIEVEQKDEIKEWVQKSSSKRRIEILVTGRTGTGKSTLVNALVGKDVAKVGSKLKVQTAEVKAYVAKAEDGVEVVVWDSPGLQDGSGKETEYLSMLKEKCSNVDVIIYCIDVSETRAKLKGEDEDLRAIQQLTATFGLDWWEHSIFVLTRANLLEAMLSVKPDLEERFNERLQDWKQRIHETLLREGVSKEVVDEIPVEPAGHIKKPHLPGRKYWLSALWIIFLDRAKERSQPLITKLNLHRLKKESEVKEGDFEKEGYEQPIVIDHMEWISHILKGGSVGAQTGAAVGALGGIIGSVVGGVVGGAVGAGAVILTKIWKYRKSKKRKGSKK</sequence>
<dbReference type="InterPro" id="IPR027417">
    <property type="entry name" value="P-loop_NTPase"/>
</dbReference>
<evidence type="ECO:0000256" key="8">
    <source>
        <dbReference type="ARBA" id="ARBA00022723"/>
    </source>
</evidence>
<evidence type="ECO:0000256" key="16">
    <source>
        <dbReference type="ARBA" id="ARBA00023136"/>
    </source>
</evidence>
<evidence type="ECO:0000256" key="6">
    <source>
        <dbReference type="ARBA" id="ARBA00022640"/>
    </source>
</evidence>
<protein>
    <submittedName>
        <fullName evidence="20">Translocase of chloroplast 34 homolog, chloroplastic</fullName>
    </submittedName>
</protein>
<keyword evidence="11" id="KW-1002">Plastid outer membrane</keyword>
<comment type="caution">
    <text evidence="20">The sequence shown here is derived from an EMBL/GenBank/DDBJ whole genome shotgun (WGS) entry which is preliminary data.</text>
</comment>
<dbReference type="GO" id="GO:0016020">
    <property type="term" value="C:membrane"/>
    <property type="evidence" value="ECO:0007669"/>
    <property type="project" value="UniProtKB-SubCell"/>
</dbReference>
<dbReference type="GO" id="GO:0005525">
    <property type="term" value="F:GTP binding"/>
    <property type="evidence" value="ECO:0007669"/>
    <property type="project" value="UniProtKB-KW"/>
</dbReference>
<keyword evidence="16 18" id="KW-0472">Membrane</keyword>
<evidence type="ECO:0000256" key="11">
    <source>
        <dbReference type="ARBA" id="ARBA00022805"/>
    </source>
</evidence>
<comment type="similarity">
    <text evidence="3">Belongs to the TRAFAC class TrmE-Era-EngA-EngB-Septin-like GTPase superfamily. AIG1/Toc34/Toc159-like paraseptin GTPase family. IAN subfamily.</text>
</comment>
<evidence type="ECO:0000256" key="12">
    <source>
        <dbReference type="ARBA" id="ARBA00022842"/>
    </source>
</evidence>
<dbReference type="GO" id="GO:0046872">
    <property type="term" value="F:metal ion binding"/>
    <property type="evidence" value="ECO:0007669"/>
    <property type="project" value="UniProtKB-KW"/>
</dbReference>
<dbReference type="AlphaFoldDB" id="A0AA35RD57"/>
<evidence type="ECO:0000256" key="17">
    <source>
        <dbReference type="ARBA" id="ARBA00024013"/>
    </source>
</evidence>